<dbReference type="InterPro" id="IPR016085">
    <property type="entry name" value="Protease_inh_B-barrel_dom"/>
</dbReference>
<comment type="caution">
    <text evidence="4">The sequence shown here is derived from an EMBL/GenBank/DDBJ whole genome shotgun (WGS) entry which is preliminary data.</text>
</comment>
<keyword evidence="5" id="KW-1185">Reference proteome</keyword>
<dbReference type="Gene3D" id="2.40.128.10">
    <property type="match status" value="1"/>
</dbReference>
<evidence type="ECO:0000256" key="1">
    <source>
        <dbReference type="ARBA" id="ARBA00022729"/>
    </source>
</evidence>
<dbReference type="GO" id="GO:0030414">
    <property type="term" value="F:peptidase inhibitor activity"/>
    <property type="evidence" value="ECO:0007669"/>
    <property type="project" value="UniProtKB-KW"/>
</dbReference>
<keyword evidence="1 2" id="KW-0732">Signal</keyword>
<keyword evidence="4" id="KW-0646">Protease inhibitor</keyword>
<evidence type="ECO:0000259" key="3">
    <source>
        <dbReference type="Pfam" id="PF02974"/>
    </source>
</evidence>
<accession>A0A1I4ADI5</accession>
<dbReference type="RefSeq" id="WP_093519961.1">
    <property type="nucleotide sequence ID" value="NZ_FOSK01000006.1"/>
</dbReference>
<name>A0A1I4ADI5_9HYPH</name>
<evidence type="ECO:0000256" key="2">
    <source>
        <dbReference type="SAM" id="SignalP"/>
    </source>
</evidence>
<proteinExistence type="predicted"/>
<evidence type="ECO:0000313" key="4">
    <source>
        <dbReference type="EMBL" id="SFK54250.1"/>
    </source>
</evidence>
<feature type="chain" id="PRO_5045392935" evidence="2">
    <location>
        <begin position="29"/>
        <end position="148"/>
    </location>
</feature>
<sequence length="148" mass="15612">MHGILRKTVVTAGATLALASFGALSSQASVISGHWSISDVLSSKTCSAQLGSEPAVSGYGNAFETKNCQRLYAPISKATAWQWSYDDGLSLMDADGKVVLQFDIDELDGLTSIGPSSLFLIMQPVKQDSKASDLSGLIEKAIVVTAQR</sequence>
<gene>
    <name evidence="4" type="ORF">SAMN04488518_106139</name>
</gene>
<feature type="signal peptide" evidence="2">
    <location>
        <begin position="1"/>
        <end position="28"/>
    </location>
</feature>
<organism evidence="4 5">
    <name type="scientific">Pseudovibrio ascidiaceicola</name>
    <dbReference type="NCBI Taxonomy" id="285279"/>
    <lineage>
        <taxon>Bacteria</taxon>
        <taxon>Pseudomonadati</taxon>
        <taxon>Pseudomonadota</taxon>
        <taxon>Alphaproteobacteria</taxon>
        <taxon>Hyphomicrobiales</taxon>
        <taxon>Stappiaceae</taxon>
        <taxon>Pseudovibrio</taxon>
    </lineage>
</organism>
<protein>
    <submittedName>
        <fullName evidence="4">Protease inhibitor Inh</fullName>
    </submittedName>
</protein>
<dbReference type="EMBL" id="FOSK01000006">
    <property type="protein sequence ID" value="SFK54250.1"/>
    <property type="molecule type" value="Genomic_DNA"/>
</dbReference>
<feature type="domain" description="Alkaline proteinase inhibitor/ Outer membrane lipoprotein Omp19" evidence="3">
    <location>
        <begin position="28"/>
        <end position="104"/>
    </location>
</feature>
<reference evidence="4 5" key="1">
    <citation type="submission" date="2016-10" db="EMBL/GenBank/DDBJ databases">
        <authorList>
            <person name="Varghese N."/>
            <person name="Submissions S."/>
        </authorList>
    </citation>
    <scope>NUCLEOTIDE SEQUENCE [LARGE SCALE GENOMIC DNA]</scope>
    <source>
        <strain evidence="4 5">DSM 16392</strain>
    </source>
</reference>
<dbReference type="InterPro" id="IPR021140">
    <property type="entry name" value="Inh/Omp19"/>
</dbReference>
<dbReference type="SUPFAM" id="SSF50882">
    <property type="entry name" value="beta-Barrel protease inhibitors"/>
    <property type="match status" value="1"/>
</dbReference>
<dbReference type="Pfam" id="PF02974">
    <property type="entry name" value="Inh"/>
    <property type="match status" value="1"/>
</dbReference>
<dbReference type="Proteomes" id="UP000199598">
    <property type="component" value="Unassembled WGS sequence"/>
</dbReference>
<evidence type="ECO:0000313" key="5">
    <source>
        <dbReference type="Proteomes" id="UP000199598"/>
    </source>
</evidence>